<sequence>MPAKKKYYCPHKAKQACNETFQSAEEASLHAIRTHNVVAFHIREDGRYLCPYTKDFGKSGCQSTFSTVAEVRQHIEGVHIPQGVPIPCPLSDTCSFNGFAARGLDTHVRAHHRNKEYKCKHCDAPYFNPSSLFDHIKAKHSDVSFICSQCDRVFESRGGLSAHVKSEHEGRRYYCAYKDDPNVRCNRSFSRLALAKTHAQVEHEGKEKEEFPCPGAVEYNCERTFSLKSNATKHYQSHHLRLEYECEHCDLKSNSIEYMRQHRKLHTHKFACPLTARRFRRLALFDQIYTYAGESLLNKDNEDSDNTVIEESHLDGDLETQDLDLPDEGDLESLEIDNDKLFTESHRSIVMSENADYWDTSRLHCSENTAERWLSLSNRCIKCQPIYQIKRKVKNMEDRLGKKKTTNFAPLKKMIDLSIQEQWSTPEDYKSRVQKRIQEIKEGFRAGTDLVILDDEFSTFPQQETRLLEFSMIERVSGRVVIDTLVEHASCGEHKPRSKIKELRHLQMLNERYERWIYARSGRLQKLDVHEIAAKLKQSGISPDTIVLMWHKNRADLQLLRKFLEAGGYTDILPPDENCIPLIHLFRTNLPYNRFKQRFPLNLEVLFPVLYPGSGLRGRNHRAIIDCLQTRYVCDALDEFSRPVAERGIRWRPEKFEKASQKAIRDYYPSESDGQKKDSEKRATPARMQDTKEKRQQKRL</sequence>
<keyword evidence="6" id="KW-0539">Nucleus</keyword>
<feature type="domain" description="C2H2-type" evidence="9">
    <location>
        <begin position="211"/>
        <end position="238"/>
    </location>
</feature>
<evidence type="ECO:0000256" key="1">
    <source>
        <dbReference type="ARBA" id="ARBA00004123"/>
    </source>
</evidence>
<dbReference type="PROSITE" id="PS00028">
    <property type="entry name" value="ZINC_FINGER_C2H2_1"/>
    <property type="match status" value="2"/>
</dbReference>
<keyword evidence="4 7" id="KW-0863">Zinc-finger</keyword>
<organism evidence="10 11">
    <name type="scientific">Gibberella intermedia</name>
    <name type="common">Bulb rot disease fungus</name>
    <name type="synonym">Fusarium proliferatum</name>
    <dbReference type="NCBI Taxonomy" id="948311"/>
    <lineage>
        <taxon>Eukaryota</taxon>
        <taxon>Fungi</taxon>
        <taxon>Dikarya</taxon>
        <taxon>Ascomycota</taxon>
        <taxon>Pezizomycotina</taxon>
        <taxon>Sordariomycetes</taxon>
        <taxon>Hypocreomycetidae</taxon>
        <taxon>Hypocreales</taxon>
        <taxon>Nectriaceae</taxon>
        <taxon>Fusarium</taxon>
        <taxon>Fusarium fujikuroi species complex</taxon>
    </lineage>
</organism>
<dbReference type="InterPro" id="IPR036236">
    <property type="entry name" value="Znf_C2H2_sf"/>
</dbReference>
<evidence type="ECO:0000256" key="2">
    <source>
        <dbReference type="ARBA" id="ARBA00022723"/>
    </source>
</evidence>
<dbReference type="SUPFAM" id="SSF57667">
    <property type="entry name" value="beta-beta-alpha zinc fingers"/>
    <property type="match status" value="3"/>
</dbReference>
<dbReference type="SMART" id="SM00355">
    <property type="entry name" value="ZnF_C2H2"/>
    <property type="match status" value="8"/>
</dbReference>
<protein>
    <recommendedName>
        <fullName evidence="9">C2H2-type domain-containing protein</fullName>
    </recommendedName>
</protein>
<dbReference type="Pfam" id="PF13894">
    <property type="entry name" value="zf-C2H2_4"/>
    <property type="match status" value="1"/>
</dbReference>
<feature type="region of interest" description="Disordered" evidence="8">
    <location>
        <begin position="657"/>
        <end position="700"/>
    </location>
</feature>
<dbReference type="GO" id="GO:0006357">
    <property type="term" value="P:regulation of transcription by RNA polymerase II"/>
    <property type="evidence" value="ECO:0007669"/>
    <property type="project" value="TreeGrafter"/>
</dbReference>
<dbReference type="Pfam" id="PF00096">
    <property type="entry name" value="zf-C2H2"/>
    <property type="match status" value="1"/>
</dbReference>
<evidence type="ECO:0000256" key="7">
    <source>
        <dbReference type="PROSITE-ProRule" id="PRU00042"/>
    </source>
</evidence>
<name>A0A365MQC7_GIBIN</name>
<comment type="subcellular location">
    <subcellularLocation>
        <location evidence="1">Nucleus</location>
    </subcellularLocation>
</comment>
<dbReference type="GO" id="GO:0005634">
    <property type="term" value="C:nucleus"/>
    <property type="evidence" value="ECO:0007669"/>
    <property type="project" value="UniProtKB-SubCell"/>
</dbReference>
<evidence type="ECO:0000256" key="5">
    <source>
        <dbReference type="ARBA" id="ARBA00022833"/>
    </source>
</evidence>
<comment type="caution">
    <text evidence="10">The sequence shown here is derived from an EMBL/GenBank/DDBJ whole genome shotgun (WGS) entry which is preliminary data.</text>
</comment>
<evidence type="ECO:0000313" key="10">
    <source>
        <dbReference type="EMBL" id="RBA10665.1"/>
    </source>
</evidence>
<feature type="domain" description="C2H2-type" evidence="9">
    <location>
        <begin position="244"/>
        <end position="271"/>
    </location>
</feature>
<dbReference type="AlphaFoldDB" id="A0A365MQC7"/>
<feature type="domain" description="C2H2-type" evidence="9">
    <location>
        <begin position="145"/>
        <end position="173"/>
    </location>
</feature>
<evidence type="ECO:0000256" key="8">
    <source>
        <dbReference type="SAM" id="MobiDB-lite"/>
    </source>
</evidence>
<evidence type="ECO:0000256" key="4">
    <source>
        <dbReference type="ARBA" id="ARBA00022771"/>
    </source>
</evidence>
<evidence type="ECO:0000313" key="11">
    <source>
        <dbReference type="Proteomes" id="UP000251714"/>
    </source>
</evidence>
<dbReference type="Gene3D" id="3.30.160.60">
    <property type="entry name" value="Classic Zinc Finger"/>
    <property type="match status" value="3"/>
</dbReference>
<feature type="domain" description="C2H2-type" evidence="9">
    <location>
        <begin position="173"/>
        <end position="208"/>
    </location>
</feature>
<dbReference type="EMBL" id="PKMI01000061">
    <property type="protein sequence ID" value="RBA10665.1"/>
    <property type="molecule type" value="Genomic_DNA"/>
</dbReference>
<evidence type="ECO:0000259" key="9">
    <source>
        <dbReference type="PROSITE" id="PS50157"/>
    </source>
</evidence>
<evidence type="ECO:0000256" key="3">
    <source>
        <dbReference type="ARBA" id="ARBA00022737"/>
    </source>
</evidence>
<reference evidence="10 11" key="1">
    <citation type="submission" date="2017-12" db="EMBL/GenBank/DDBJ databases">
        <title>Genome sequence of the mycotoxigenic crop pathogen Fusarium proliferatum, strain ITEM 2341 from Date Palm.</title>
        <authorList>
            <person name="Almiman B.F."/>
            <person name="Shittu T.A."/>
            <person name="Muthumeenakshi S."/>
            <person name="Baroncelli R."/>
            <person name="Sreenivasaprasada S."/>
        </authorList>
    </citation>
    <scope>NUCLEOTIDE SEQUENCE [LARGE SCALE GENOMIC DNA]</scope>
    <source>
        <strain evidence="10 11">ITEM 2341</strain>
    </source>
</reference>
<feature type="compositionally biased region" description="Basic and acidic residues" evidence="8">
    <location>
        <begin position="673"/>
        <end position="694"/>
    </location>
</feature>
<proteinExistence type="predicted"/>
<accession>A0A365MQC7</accession>
<dbReference type="PANTHER" id="PTHR24390">
    <property type="entry name" value="ZINC FINGER PROTEIN"/>
    <property type="match status" value="1"/>
</dbReference>
<dbReference type="GO" id="GO:0003700">
    <property type="term" value="F:DNA-binding transcription factor activity"/>
    <property type="evidence" value="ECO:0007669"/>
    <property type="project" value="TreeGrafter"/>
</dbReference>
<keyword evidence="2" id="KW-0479">Metal-binding</keyword>
<dbReference type="GO" id="GO:0000978">
    <property type="term" value="F:RNA polymerase II cis-regulatory region sequence-specific DNA binding"/>
    <property type="evidence" value="ECO:0007669"/>
    <property type="project" value="TreeGrafter"/>
</dbReference>
<dbReference type="InterPro" id="IPR013087">
    <property type="entry name" value="Znf_C2H2_type"/>
</dbReference>
<dbReference type="PANTHER" id="PTHR24390:SF235">
    <property type="entry name" value="GH09339P-RELATED"/>
    <property type="match status" value="1"/>
</dbReference>
<dbReference type="GO" id="GO:0008270">
    <property type="term" value="F:zinc ion binding"/>
    <property type="evidence" value="ECO:0007669"/>
    <property type="project" value="UniProtKB-KW"/>
</dbReference>
<gene>
    <name evidence="10" type="ORF">FPRO05_05254</name>
</gene>
<feature type="domain" description="C2H2-type" evidence="9">
    <location>
        <begin position="117"/>
        <end position="141"/>
    </location>
</feature>
<dbReference type="Proteomes" id="UP000251714">
    <property type="component" value="Unassembled WGS sequence"/>
</dbReference>
<dbReference type="PROSITE" id="PS50157">
    <property type="entry name" value="ZINC_FINGER_C2H2_2"/>
    <property type="match status" value="5"/>
</dbReference>
<evidence type="ECO:0000256" key="6">
    <source>
        <dbReference type="ARBA" id="ARBA00023242"/>
    </source>
</evidence>
<keyword evidence="5" id="KW-0862">Zinc</keyword>
<keyword evidence="3" id="KW-0677">Repeat</keyword>